<feature type="region of interest" description="Disordered" evidence="1">
    <location>
        <begin position="1"/>
        <end position="37"/>
    </location>
</feature>
<keyword evidence="2" id="KW-0472">Membrane</keyword>
<accession>A0A6C0JDZ6</accession>
<name>A0A6C0JDZ6_9ZZZZ</name>
<reference evidence="3" key="1">
    <citation type="journal article" date="2020" name="Nature">
        <title>Giant virus diversity and host interactions through global metagenomics.</title>
        <authorList>
            <person name="Schulz F."/>
            <person name="Roux S."/>
            <person name="Paez-Espino D."/>
            <person name="Jungbluth S."/>
            <person name="Walsh D.A."/>
            <person name="Denef V.J."/>
            <person name="McMahon K.D."/>
            <person name="Konstantinidis K.T."/>
            <person name="Eloe-Fadrosh E.A."/>
            <person name="Kyrpides N.C."/>
            <person name="Woyke T."/>
        </authorList>
    </citation>
    <scope>NUCLEOTIDE SEQUENCE</scope>
    <source>
        <strain evidence="3">GVMAG-M-3300025880-56</strain>
    </source>
</reference>
<keyword evidence="2" id="KW-1133">Transmembrane helix</keyword>
<organism evidence="3">
    <name type="scientific">viral metagenome</name>
    <dbReference type="NCBI Taxonomy" id="1070528"/>
    <lineage>
        <taxon>unclassified sequences</taxon>
        <taxon>metagenomes</taxon>
        <taxon>organismal metagenomes</taxon>
    </lineage>
</organism>
<evidence type="ECO:0000256" key="1">
    <source>
        <dbReference type="SAM" id="MobiDB-lite"/>
    </source>
</evidence>
<protein>
    <submittedName>
        <fullName evidence="3">Uncharacterized protein</fullName>
    </submittedName>
</protein>
<dbReference type="AlphaFoldDB" id="A0A6C0JDZ6"/>
<dbReference type="EMBL" id="MN740350">
    <property type="protein sequence ID" value="QHU01854.1"/>
    <property type="molecule type" value="Genomic_DNA"/>
</dbReference>
<feature type="transmembrane region" description="Helical" evidence="2">
    <location>
        <begin position="86"/>
        <end position="109"/>
    </location>
</feature>
<evidence type="ECO:0000256" key="2">
    <source>
        <dbReference type="SAM" id="Phobius"/>
    </source>
</evidence>
<evidence type="ECO:0000313" key="3">
    <source>
        <dbReference type="EMBL" id="QHU01854.1"/>
    </source>
</evidence>
<keyword evidence="2" id="KW-0812">Transmembrane</keyword>
<proteinExistence type="predicted"/>
<feature type="compositionally biased region" description="Polar residues" evidence="1">
    <location>
        <begin position="1"/>
        <end position="21"/>
    </location>
</feature>
<sequence>MSQENINTSLPDNIEYTNSHSVGPDQSEIPPSTIRDNKNSSFETAFNTVNFRYDKELNSVIINFADKDNVLMTYSTKSNGGFLNDIFSICMLGGGFVLGAGLSVVAMGIRITRAVYDLSGFIYDPTKKNKTEKQD</sequence>